<evidence type="ECO:0000313" key="1">
    <source>
        <dbReference type="EMBL" id="MBA2175703.1"/>
    </source>
</evidence>
<dbReference type="Gene3D" id="1.10.510.10">
    <property type="entry name" value="Transferase(Phosphotransferase) domain 1"/>
    <property type="match status" value="1"/>
</dbReference>
<comment type="caution">
    <text evidence="1">The sequence shown here is derived from an EMBL/GenBank/DDBJ whole genome shotgun (WGS) entry which is preliminary data.</text>
</comment>
<protein>
    <submittedName>
        <fullName evidence="1">Serine/threonine protein kinase</fullName>
    </submittedName>
</protein>
<dbReference type="SUPFAM" id="SSF56112">
    <property type="entry name" value="Protein kinase-like (PK-like)"/>
    <property type="match status" value="1"/>
</dbReference>
<sequence>MNKIKQLVDEMTWNGDKVHSYPEQFDWIGQGRSAVAYKIEKTNQVVKVFYPKYKHLAQIEADVYRRLSNHDLFPELYDVGDGFLVLEYVAGQTLYDCLIQGVSITEEMVEQVDLAMQYARSQGLNPSDTHLKNILLTEEGAIKVIDVVRFTQEEECPHWDDLKKAYFSYYQKRYFPRKFPKFFIEFVIRLYRKRLLPI</sequence>
<keyword evidence="2" id="KW-1185">Reference proteome</keyword>
<dbReference type="Proteomes" id="UP000571017">
    <property type="component" value="Unassembled WGS sequence"/>
</dbReference>
<dbReference type="GO" id="GO:0004674">
    <property type="term" value="F:protein serine/threonine kinase activity"/>
    <property type="evidence" value="ECO:0007669"/>
    <property type="project" value="UniProtKB-KW"/>
</dbReference>
<name>A0A838CUX2_9BACI</name>
<dbReference type="PANTHER" id="PTHR37171:SF1">
    <property type="entry name" value="SERINE_THREONINE-PROTEIN KINASE YRZF-RELATED"/>
    <property type="match status" value="1"/>
</dbReference>
<evidence type="ECO:0000313" key="2">
    <source>
        <dbReference type="Proteomes" id="UP000571017"/>
    </source>
</evidence>
<dbReference type="EMBL" id="JACEFG010000002">
    <property type="protein sequence ID" value="MBA2175703.1"/>
    <property type="molecule type" value="Genomic_DNA"/>
</dbReference>
<accession>A0A838CUX2</accession>
<dbReference type="AlphaFoldDB" id="A0A838CUX2"/>
<dbReference type="RefSeq" id="WP_181472698.1">
    <property type="nucleotide sequence ID" value="NZ_JACEFG010000002.1"/>
</dbReference>
<keyword evidence="1" id="KW-0418">Kinase</keyword>
<dbReference type="PANTHER" id="PTHR37171">
    <property type="entry name" value="SERINE/THREONINE-PROTEIN KINASE YRZF-RELATED"/>
    <property type="match status" value="1"/>
</dbReference>
<dbReference type="InterPro" id="IPR011009">
    <property type="entry name" value="Kinase-like_dom_sf"/>
</dbReference>
<proteinExistence type="predicted"/>
<organism evidence="1 2">
    <name type="scientific">Halobacillus locisalis</name>
    <dbReference type="NCBI Taxonomy" id="220753"/>
    <lineage>
        <taxon>Bacteria</taxon>
        <taxon>Bacillati</taxon>
        <taxon>Bacillota</taxon>
        <taxon>Bacilli</taxon>
        <taxon>Bacillales</taxon>
        <taxon>Bacillaceae</taxon>
        <taxon>Halobacillus</taxon>
    </lineage>
</organism>
<keyword evidence="1" id="KW-0808">Transferase</keyword>
<keyword evidence="1" id="KW-0723">Serine/threonine-protein kinase</keyword>
<reference evidence="1 2" key="1">
    <citation type="journal article" date="2004" name="Extremophiles">
        <title>Halobacillus locisalis sp. nov., a halophilic bacterium isolated from a marine solar saltern of the Yellow Sea in Korea.</title>
        <authorList>
            <person name="Yoon J.H."/>
            <person name="Kang K.H."/>
            <person name="Oh T.K."/>
            <person name="Park Y.H."/>
        </authorList>
    </citation>
    <scope>NUCLEOTIDE SEQUENCE [LARGE SCALE GENOMIC DNA]</scope>
    <source>
        <strain evidence="1 2">KCTC 3788</strain>
    </source>
</reference>
<gene>
    <name evidence="1" type="ORF">H0266_12450</name>
</gene>
<dbReference type="InterPro" id="IPR052396">
    <property type="entry name" value="Meiotic_Drive_Suppr_Kinase"/>
</dbReference>